<keyword evidence="1" id="KW-1133">Transmembrane helix</keyword>
<keyword evidence="1" id="KW-0812">Transmembrane</keyword>
<evidence type="ECO:0000313" key="2">
    <source>
        <dbReference type="EMBL" id="KAJ3439223.1"/>
    </source>
</evidence>
<feature type="transmembrane region" description="Helical" evidence="1">
    <location>
        <begin position="101"/>
        <end position="123"/>
    </location>
</feature>
<evidence type="ECO:0000313" key="3">
    <source>
        <dbReference type="Proteomes" id="UP001146793"/>
    </source>
</evidence>
<keyword evidence="1" id="KW-0472">Membrane</keyword>
<protein>
    <recommendedName>
        <fullName evidence="4">Transmembrane protein</fullName>
    </recommendedName>
</protein>
<organism evidence="2 3">
    <name type="scientific">Anaeramoeba flamelloides</name>
    <dbReference type="NCBI Taxonomy" id="1746091"/>
    <lineage>
        <taxon>Eukaryota</taxon>
        <taxon>Metamonada</taxon>
        <taxon>Anaeramoebidae</taxon>
        <taxon>Anaeramoeba</taxon>
    </lineage>
</organism>
<proteinExistence type="predicted"/>
<sequence length="252" mass="28472">MFSKRNFLSGLVGSCFGVVFCLTTSNILIELTYHDLAGYIFGCLIFIVGFLCLIQTVKSSVFSLQTKIWMVLLTLYVCFTGVLCFVLDSNWFFQASAGKMTIVYTLSSISISCVLVYCLVMVLNLQICNCLCCKQPFPVPFVRIGYQICICIIGSVVLGVVNGVLFGTFDVEDSHESYHDFHLYQLYVLPTGFLCGFVVGYFNQYLRDFVFREKITIESTQHHPLSEESSLLSDENEKDVDWMYGVGNEEKV</sequence>
<comment type="caution">
    <text evidence="2">The sequence shown here is derived from an EMBL/GenBank/DDBJ whole genome shotgun (WGS) entry which is preliminary data.</text>
</comment>
<dbReference type="AlphaFoldDB" id="A0AAV7ZB16"/>
<reference evidence="2" key="1">
    <citation type="submission" date="2022-08" db="EMBL/GenBank/DDBJ databases">
        <title>Novel sulphate-reducing endosymbionts in the free-living metamonad Anaeramoeba.</title>
        <authorList>
            <person name="Jerlstrom-Hultqvist J."/>
            <person name="Cepicka I."/>
            <person name="Gallot-Lavallee L."/>
            <person name="Salas-Leiva D."/>
            <person name="Curtis B.A."/>
            <person name="Zahonova K."/>
            <person name="Pipaliya S."/>
            <person name="Dacks J."/>
            <person name="Roger A.J."/>
        </authorList>
    </citation>
    <scope>NUCLEOTIDE SEQUENCE</scope>
    <source>
        <strain evidence="2">Busselton2</strain>
    </source>
</reference>
<accession>A0AAV7ZB16</accession>
<feature type="transmembrane region" description="Helical" evidence="1">
    <location>
        <begin position="181"/>
        <end position="202"/>
    </location>
</feature>
<name>A0AAV7ZB16_9EUKA</name>
<evidence type="ECO:0000256" key="1">
    <source>
        <dbReference type="SAM" id="Phobius"/>
    </source>
</evidence>
<evidence type="ECO:0008006" key="4">
    <source>
        <dbReference type="Google" id="ProtNLM"/>
    </source>
</evidence>
<feature type="transmembrane region" description="Helical" evidence="1">
    <location>
        <begin position="144"/>
        <end position="169"/>
    </location>
</feature>
<dbReference type="Proteomes" id="UP001146793">
    <property type="component" value="Unassembled WGS sequence"/>
</dbReference>
<dbReference type="EMBL" id="JANTQA010000032">
    <property type="protein sequence ID" value="KAJ3439223.1"/>
    <property type="molecule type" value="Genomic_DNA"/>
</dbReference>
<feature type="transmembrane region" description="Helical" evidence="1">
    <location>
        <begin position="37"/>
        <end position="57"/>
    </location>
</feature>
<feature type="transmembrane region" description="Helical" evidence="1">
    <location>
        <begin position="69"/>
        <end position="89"/>
    </location>
</feature>
<gene>
    <name evidence="2" type="ORF">M0812_15247</name>
</gene>